<keyword evidence="3" id="KW-1185">Reference proteome</keyword>
<organism evidence="2 3">
    <name type="scientific">Necator americanus</name>
    <name type="common">Human hookworm</name>
    <dbReference type="NCBI Taxonomy" id="51031"/>
    <lineage>
        <taxon>Eukaryota</taxon>
        <taxon>Metazoa</taxon>
        <taxon>Ecdysozoa</taxon>
        <taxon>Nematoda</taxon>
        <taxon>Chromadorea</taxon>
        <taxon>Rhabditida</taxon>
        <taxon>Rhabditina</taxon>
        <taxon>Rhabditomorpha</taxon>
        <taxon>Strongyloidea</taxon>
        <taxon>Ancylostomatidae</taxon>
        <taxon>Bunostominae</taxon>
        <taxon>Necator</taxon>
    </lineage>
</organism>
<dbReference type="PANTHER" id="PTHR47027">
    <property type="entry name" value="REVERSE TRANSCRIPTASE DOMAIN-CONTAINING PROTEIN"/>
    <property type="match status" value="1"/>
</dbReference>
<comment type="caution">
    <text evidence="2">The sequence shown here is derived from an EMBL/GenBank/DDBJ whole genome shotgun (WGS) entry which is preliminary data.</text>
</comment>
<dbReference type="PANTHER" id="PTHR47027:SF20">
    <property type="entry name" value="REVERSE TRANSCRIPTASE-LIKE PROTEIN WITH RNA-DIRECTED DNA POLYMERASE DOMAIN"/>
    <property type="match status" value="1"/>
</dbReference>
<keyword evidence="1" id="KW-0732">Signal</keyword>
<evidence type="ECO:0000313" key="2">
    <source>
        <dbReference type="EMBL" id="KAK6761931.1"/>
    </source>
</evidence>
<feature type="chain" id="PRO_5045122090" description="Reverse transcriptase domain-containing protein" evidence="1">
    <location>
        <begin position="20"/>
        <end position="505"/>
    </location>
</feature>
<dbReference type="EMBL" id="JAVFWL010000006">
    <property type="protein sequence ID" value="KAK6761931.1"/>
    <property type="molecule type" value="Genomic_DNA"/>
</dbReference>
<sequence length="505" mass="57915">MPLSLSLALCLTFIDLKKAFDSVETETVVEALDNQGVPTPYIKIFQRDASIGMGRHAYLGRELNMMNDLTSELGRRKRAAWGAFKSIDDVVKRIKNTRLRAHLFNITVLPALTYTSETWRLCRQKENAVNVIERAVERVMLGVSRFTHVRERSKIKGDAAYAKGSKINLVGHVMCFNDNRWTVAVSDWIPRDIKRTAGGPPTQWSDFFTMSCKENYDALRVPRERRNHWATLVRDRDQWKNYWLPLDQFEDQRESSNKCRNATAREYDASSAYFKKQLHRLCSAAALTAQEFNVDPKQPKLDNLDDDEIEALRLEISTTRSSLLKTYTRITKLHDEWIVIQQSDPHKLKVFDEYVSKYGDYRTSITEAVNQLEEMDVLLNTMDEEFTRRNLSIPSDSFNTSPEEEHDHTWLNRTEAATTTMRTTSRDKSIGSQVPATNSSLLNFVDASILSKLELPTFDGNLLDYPEFASRFATLVGNKTQLDDTTKLSLLKSCLRGRALQSIQG</sequence>
<proteinExistence type="predicted"/>
<evidence type="ECO:0008006" key="4">
    <source>
        <dbReference type="Google" id="ProtNLM"/>
    </source>
</evidence>
<reference evidence="2 3" key="1">
    <citation type="submission" date="2023-08" db="EMBL/GenBank/DDBJ databases">
        <title>A Necator americanus chromosomal reference genome.</title>
        <authorList>
            <person name="Ilik V."/>
            <person name="Petrzelkova K.J."/>
            <person name="Pardy F."/>
            <person name="Fuh T."/>
            <person name="Niatou-Singa F.S."/>
            <person name="Gouil Q."/>
            <person name="Baker L."/>
            <person name="Ritchie M.E."/>
            <person name="Jex A.R."/>
            <person name="Gazzola D."/>
            <person name="Li H."/>
            <person name="Toshio Fujiwara R."/>
            <person name="Zhan B."/>
            <person name="Aroian R.V."/>
            <person name="Pafco B."/>
            <person name="Schwarz E.M."/>
        </authorList>
    </citation>
    <scope>NUCLEOTIDE SEQUENCE [LARGE SCALE GENOMIC DNA]</scope>
    <source>
        <strain evidence="2 3">Aroian</strain>
        <tissue evidence="2">Whole animal</tissue>
    </source>
</reference>
<evidence type="ECO:0000256" key="1">
    <source>
        <dbReference type="SAM" id="SignalP"/>
    </source>
</evidence>
<feature type="signal peptide" evidence="1">
    <location>
        <begin position="1"/>
        <end position="19"/>
    </location>
</feature>
<evidence type="ECO:0000313" key="3">
    <source>
        <dbReference type="Proteomes" id="UP001303046"/>
    </source>
</evidence>
<gene>
    <name evidence="2" type="primary">Necator_chrX.g23029</name>
    <name evidence="2" type="ORF">RB195_022866</name>
</gene>
<dbReference type="Proteomes" id="UP001303046">
    <property type="component" value="Unassembled WGS sequence"/>
</dbReference>
<name>A0ABR1EGW0_NECAM</name>
<accession>A0ABR1EGW0</accession>
<protein>
    <recommendedName>
        <fullName evidence="4">Reverse transcriptase domain-containing protein</fullName>
    </recommendedName>
</protein>